<dbReference type="Gene3D" id="3.30.420.40">
    <property type="match status" value="1"/>
</dbReference>
<sequence>MSAAHGAVRGPAGTVRALALDIGSSRTRAWAPGLGVLADVPSGPVRRGRVMDAGAHHRLLRKVADSAFGGSAFGGSASTGLGDTVVMLCHPVLAGPEQREAARRLVAGLGPARVVSVDSARAAAAYAAPADGGPLLVVDLGAELTEITLLVDGLVQDARQAEVGLDDLPEPGGSPAPVVHAAADMVTDLWRSDRTGAVRGALRRGVLVTGGGALRLDLTSRLALRLDARLRLANHPATSTVRGAGLLLSSALRRPGTAPGRRGAIGARPDRTR</sequence>
<dbReference type="Proteomes" id="UP001589716">
    <property type="component" value="Unassembled WGS sequence"/>
</dbReference>
<name>A0ABV5QX81_9ACTN</name>
<proteinExistence type="predicted"/>
<dbReference type="RefSeq" id="WP_345483841.1">
    <property type="nucleotide sequence ID" value="NZ_BAAAWU010000001.1"/>
</dbReference>
<accession>A0ABV5QX81</accession>
<protein>
    <submittedName>
        <fullName evidence="2">Rod shape-determining protein MreC</fullName>
    </submittedName>
</protein>
<feature type="region of interest" description="Disordered" evidence="1">
    <location>
        <begin position="253"/>
        <end position="273"/>
    </location>
</feature>
<comment type="caution">
    <text evidence="2">The sequence shown here is derived from an EMBL/GenBank/DDBJ whole genome shotgun (WGS) entry which is preliminary data.</text>
</comment>
<evidence type="ECO:0000313" key="3">
    <source>
        <dbReference type="Proteomes" id="UP001589716"/>
    </source>
</evidence>
<reference evidence="2 3" key="1">
    <citation type="submission" date="2024-09" db="EMBL/GenBank/DDBJ databases">
        <authorList>
            <person name="Sun Q."/>
            <person name="Mori K."/>
        </authorList>
    </citation>
    <scope>NUCLEOTIDE SEQUENCE [LARGE SCALE GENOMIC DNA]</scope>
    <source>
        <strain evidence="2 3">JCM 4414</strain>
    </source>
</reference>
<dbReference type="InterPro" id="IPR043129">
    <property type="entry name" value="ATPase_NBD"/>
</dbReference>
<dbReference type="EMBL" id="JBHMCT010000020">
    <property type="protein sequence ID" value="MFB9558137.1"/>
    <property type="molecule type" value="Genomic_DNA"/>
</dbReference>
<gene>
    <name evidence="2" type="ORF">ACFFTP_28620</name>
</gene>
<dbReference type="SUPFAM" id="SSF53067">
    <property type="entry name" value="Actin-like ATPase domain"/>
    <property type="match status" value="1"/>
</dbReference>
<evidence type="ECO:0000256" key="1">
    <source>
        <dbReference type="SAM" id="MobiDB-lite"/>
    </source>
</evidence>
<keyword evidence="3" id="KW-1185">Reference proteome</keyword>
<feature type="compositionally biased region" description="Low complexity" evidence="1">
    <location>
        <begin position="253"/>
        <end position="267"/>
    </location>
</feature>
<organism evidence="2 3">
    <name type="scientific">Streptomyces roseoviridis</name>
    <dbReference type="NCBI Taxonomy" id="67361"/>
    <lineage>
        <taxon>Bacteria</taxon>
        <taxon>Bacillati</taxon>
        <taxon>Actinomycetota</taxon>
        <taxon>Actinomycetes</taxon>
        <taxon>Kitasatosporales</taxon>
        <taxon>Streptomycetaceae</taxon>
        <taxon>Streptomyces</taxon>
    </lineage>
</organism>
<evidence type="ECO:0000313" key="2">
    <source>
        <dbReference type="EMBL" id="MFB9558137.1"/>
    </source>
</evidence>